<comment type="caution">
    <text evidence="3">The sequence shown here is derived from an EMBL/GenBank/DDBJ whole genome shotgun (WGS) entry which is preliminary data.</text>
</comment>
<sequence length="105" mass="12028">MDMHIHMSYCNPSGIRILVSNYLGINDHNLFPEIDELLTKLMKSEVAEVALEGLVEFLKRKKTEVAEVGNKQKASREAEGDEKIGEFVRKAKKRRSNTKRNRKGL</sequence>
<feature type="domain" description="AAA+ ATPase At3g28540-like C-terminal" evidence="2">
    <location>
        <begin position="10"/>
        <end position="64"/>
    </location>
</feature>
<evidence type="ECO:0000259" key="2">
    <source>
        <dbReference type="Pfam" id="PF25568"/>
    </source>
</evidence>
<feature type="compositionally biased region" description="Basic and acidic residues" evidence="1">
    <location>
        <begin position="74"/>
        <end position="89"/>
    </location>
</feature>
<proteinExistence type="predicted"/>
<dbReference type="InterPro" id="IPR058017">
    <property type="entry name" value="At3g28540-like_C"/>
</dbReference>
<dbReference type="AlphaFoldDB" id="A0A2H5NVA5"/>
<dbReference type="EMBL" id="BDQV01000022">
    <property type="protein sequence ID" value="GAY44066.1"/>
    <property type="molecule type" value="Genomic_DNA"/>
</dbReference>
<organism evidence="3 4">
    <name type="scientific">Citrus unshiu</name>
    <name type="common">Satsuma mandarin</name>
    <name type="synonym">Citrus nobilis var. unshiu</name>
    <dbReference type="NCBI Taxonomy" id="55188"/>
    <lineage>
        <taxon>Eukaryota</taxon>
        <taxon>Viridiplantae</taxon>
        <taxon>Streptophyta</taxon>
        <taxon>Embryophyta</taxon>
        <taxon>Tracheophyta</taxon>
        <taxon>Spermatophyta</taxon>
        <taxon>Magnoliopsida</taxon>
        <taxon>eudicotyledons</taxon>
        <taxon>Gunneridae</taxon>
        <taxon>Pentapetalae</taxon>
        <taxon>rosids</taxon>
        <taxon>malvids</taxon>
        <taxon>Sapindales</taxon>
        <taxon>Rutaceae</taxon>
        <taxon>Aurantioideae</taxon>
        <taxon>Citrus</taxon>
    </lineage>
</organism>
<dbReference type="Proteomes" id="UP000236630">
    <property type="component" value="Unassembled WGS sequence"/>
</dbReference>
<dbReference type="STRING" id="55188.A0A2H5NVA5"/>
<feature type="compositionally biased region" description="Basic residues" evidence="1">
    <location>
        <begin position="90"/>
        <end position="105"/>
    </location>
</feature>
<name>A0A2H5NVA5_CITUN</name>
<keyword evidence="4" id="KW-1185">Reference proteome</keyword>
<gene>
    <name evidence="3" type="ORF">CUMW_079430</name>
</gene>
<evidence type="ECO:0000313" key="4">
    <source>
        <dbReference type="Proteomes" id="UP000236630"/>
    </source>
</evidence>
<reference evidence="3 4" key="1">
    <citation type="journal article" date="2017" name="Front. Genet.">
        <title>Draft sequencing of the heterozygous diploid genome of Satsuma (Citrus unshiu Marc.) using a hybrid assembly approach.</title>
        <authorList>
            <person name="Shimizu T."/>
            <person name="Tanizawa Y."/>
            <person name="Mochizuki T."/>
            <person name="Nagasaki H."/>
            <person name="Yoshioka T."/>
            <person name="Toyoda A."/>
            <person name="Fujiyama A."/>
            <person name="Kaminuma E."/>
            <person name="Nakamura Y."/>
        </authorList>
    </citation>
    <scope>NUCLEOTIDE SEQUENCE [LARGE SCALE GENOMIC DNA]</scope>
    <source>
        <strain evidence="4">cv. Miyagawa wase</strain>
    </source>
</reference>
<protein>
    <recommendedName>
        <fullName evidence="2">AAA+ ATPase At3g28540-like C-terminal domain-containing protein</fullName>
    </recommendedName>
</protein>
<evidence type="ECO:0000256" key="1">
    <source>
        <dbReference type="SAM" id="MobiDB-lite"/>
    </source>
</evidence>
<accession>A0A2H5NVA5</accession>
<dbReference type="InterPro" id="IPR050747">
    <property type="entry name" value="Mitochondrial_chaperone_BCS1"/>
</dbReference>
<feature type="region of interest" description="Disordered" evidence="1">
    <location>
        <begin position="69"/>
        <end position="105"/>
    </location>
</feature>
<dbReference type="Pfam" id="PF25568">
    <property type="entry name" value="AAA_lid_At3g28540"/>
    <property type="match status" value="1"/>
</dbReference>
<evidence type="ECO:0000313" key="3">
    <source>
        <dbReference type="EMBL" id="GAY44066.1"/>
    </source>
</evidence>
<dbReference type="PANTHER" id="PTHR23070">
    <property type="entry name" value="BCS1 AAA-TYPE ATPASE"/>
    <property type="match status" value="1"/>
</dbReference>
<dbReference type="Gene3D" id="6.10.280.40">
    <property type="match status" value="1"/>
</dbReference>